<comment type="pathway">
    <text evidence="1">Purine metabolism; ppGpp biosynthesis; ppGpp from GTP: step 1/2.</text>
</comment>
<dbReference type="PANTHER" id="PTHR47837">
    <property type="entry name" value="GTP PYROPHOSPHOKINASE YJBM"/>
    <property type="match status" value="1"/>
</dbReference>
<gene>
    <name evidence="3" type="ORF">SAMN05421659_11618</name>
</gene>
<proteinExistence type="predicted"/>
<keyword evidence="3" id="KW-0808">Transferase</keyword>
<dbReference type="GO" id="GO:0015970">
    <property type="term" value="P:guanosine tetraphosphate biosynthetic process"/>
    <property type="evidence" value="ECO:0007669"/>
    <property type="project" value="UniProtKB-UniPathway"/>
</dbReference>
<dbReference type="EMBL" id="FOJI01000016">
    <property type="protein sequence ID" value="SEW40496.1"/>
    <property type="molecule type" value="Genomic_DNA"/>
</dbReference>
<dbReference type="STRING" id="99656.SAMN05421659_11618"/>
<dbReference type="OrthoDB" id="9789634at2"/>
<dbReference type="AlphaFoldDB" id="A0A1I0RHU7"/>
<keyword evidence="4" id="KW-1185">Reference proteome</keyword>
<keyword evidence="3" id="KW-0418">Kinase</keyword>
<evidence type="ECO:0000256" key="1">
    <source>
        <dbReference type="ARBA" id="ARBA00004976"/>
    </source>
</evidence>
<dbReference type="SUPFAM" id="SSF81301">
    <property type="entry name" value="Nucleotidyltransferase"/>
    <property type="match status" value="1"/>
</dbReference>
<protein>
    <submittedName>
        <fullName evidence="3">Putative GTP pyrophosphokinase</fullName>
    </submittedName>
</protein>
<dbReference type="Gene3D" id="3.30.460.10">
    <property type="entry name" value="Beta Polymerase, domain 2"/>
    <property type="match status" value="1"/>
</dbReference>
<dbReference type="SMART" id="SM00954">
    <property type="entry name" value="RelA_SpoT"/>
    <property type="match status" value="1"/>
</dbReference>
<name>A0A1I0RHU7_9FIRM</name>
<organism evidence="3 4">
    <name type="scientific">[Clostridium] fimetarium</name>
    <dbReference type="NCBI Taxonomy" id="99656"/>
    <lineage>
        <taxon>Bacteria</taxon>
        <taxon>Bacillati</taxon>
        <taxon>Bacillota</taxon>
        <taxon>Clostridia</taxon>
        <taxon>Lachnospirales</taxon>
        <taxon>Lachnospiraceae</taxon>
    </lineage>
</organism>
<evidence type="ECO:0000313" key="3">
    <source>
        <dbReference type="EMBL" id="SEW40496.1"/>
    </source>
</evidence>
<dbReference type="Gene3D" id="1.10.287.860">
    <property type="entry name" value="Nucleotidyltransferase"/>
    <property type="match status" value="1"/>
</dbReference>
<dbReference type="Pfam" id="PF04607">
    <property type="entry name" value="RelA_SpoT"/>
    <property type="match status" value="1"/>
</dbReference>
<feature type="domain" description="RelA/SpoT" evidence="2">
    <location>
        <begin position="45"/>
        <end position="166"/>
    </location>
</feature>
<evidence type="ECO:0000313" key="4">
    <source>
        <dbReference type="Proteomes" id="UP000199701"/>
    </source>
</evidence>
<dbReference type="InterPro" id="IPR007685">
    <property type="entry name" value="RelA_SpoT"/>
</dbReference>
<dbReference type="CDD" id="cd05399">
    <property type="entry name" value="NT_Rel-Spo_like"/>
    <property type="match status" value="1"/>
</dbReference>
<dbReference type="GO" id="GO:0016301">
    <property type="term" value="F:kinase activity"/>
    <property type="evidence" value="ECO:0007669"/>
    <property type="project" value="UniProtKB-KW"/>
</dbReference>
<dbReference type="PANTHER" id="PTHR47837:SF2">
    <property type="entry name" value="GTP PYROPHOSPHOKINASE YWAC"/>
    <property type="match status" value="1"/>
</dbReference>
<sequence length="266" mass="31251">MELQLWKEILTPYDLAVDELQLKFNHIIKEYKQSGKYSPIEQVIGRVKSISSILEKAQKKNIEIDKIEVSLDDIAGIRIICQFIDDIYTVVKLIRERSDMKIKSEKDYITNMKRSGYRSYHIIVMYKVETLTGSKSIPVEIQIRTLAMNFWATIEHSLQYKYHQNIPKPIRERLNSSSEAIITLDNEMSSIHGEIMDAQNFYIIKSNVVSDILNTIQNLYKVANKREIVKIQDEFYELYEKSDIEQLERFNRQLDIISEGYRAQGI</sequence>
<dbReference type="InterPro" id="IPR043519">
    <property type="entry name" value="NT_sf"/>
</dbReference>
<dbReference type="InterPro" id="IPR052366">
    <property type="entry name" value="GTP_Pyrophosphokinase"/>
</dbReference>
<dbReference type="RefSeq" id="WP_092456364.1">
    <property type="nucleotide sequence ID" value="NZ_FOJI01000016.1"/>
</dbReference>
<reference evidence="3 4" key="1">
    <citation type="submission" date="2016-10" db="EMBL/GenBank/DDBJ databases">
        <authorList>
            <person name="de Groot N.N."/>
        </authorList>
    </citation>
    <scope>NUCLEOTIDE SEQUENCE [LARGE SCALE GENOMIC DNA]</scope>
    <source>
        <strain evidence="3 4">DSM 9179</strain>
    </source>
</reference>
<evidence type="ECO:0000259" key="2">
    <source>
        <dbReference type="SMART" id="SM00954"/>
    </source>
</evidence>
<accession>A0A1I0RHU7</accession>
<dbReference type="UniPathway" id="UPA00908">
    <property type="reaction ID" value="UER00884"/>
</dbReference>
<dbReference type="Proteomes" id="UP000199701">
    <property type="component" value="Unassembled WGS sequence"/>
</dbReference>